<dbReference type="InterPro" id="IPR004333">
    <property type="entry name" value="SBP_dom"/>
</dbReference>
<evidence type="ECO:0000256" key="1">
    <source>
        <dbReference type="ARBA" id="ARBA00004123"/>
    </source>
</evidence>
<keyword evidence="4" id="KW-0862">Zinc</keyword>
<reference evidence="12 13" key="1">
    <citation type="journal article" date="2017" name="Nature">
        <title>The Apostasia genome and the evolution of orchids.</title>
        <authorList>
            <person name="Zhang G.Q."/>
            <person name="Liu K.W."/>
            <person name="Li Z."/>
            <person name="Lohaus R."/>
            <person name="Hsiao Y.Y."/>
            <person name="Niu S.C."/>
            <person name="Wang J.Y."/>
            <person name="Lin Y.C."/>
            <person name="Xu Q."/>
            <person name="Chen L.J."/>
            <person name="Yoshida K."/>
            <person name="Fujiwara S."/>
            <person name="Wang Z.W."/>
            <person name="Zhang Y.Q."/>
            <person name="Mitsuda N."/>
            <person name="Wang M."/>
            <person name="Liu G.H."/>
            <person name="Pecoraro L."/>
            <person name="Huang H.X."/>
            <person name="Xiao X.J."/>
            <person name="Lin M."/>
            <person name="Wu X.Y."/>
            <person name="Wu W.L."/>
            <person name="Chen Y.Y."/>
            <person name="Chang S.B."/>
            <person name="Sakamoto S."/>
            <person name="Ohme-Takagi M."/>
            <person name="Yagi M."/>
            <person name="Zeng S.J."/>
            <person name="Shen C.Y."/>
            <person name="Yeh C.M."/>
            <person name="Luo Y.B."/>
            <person name="Tsai W.C."/>
            <person name="Van de Peer Y."/>
            <person name="Liu Z.J."/>
        </authorList>
    </citation>
    <scope>NUCLEOTIDE SEQUENCE [LARGE SCALE GENOMIC DNA]</scope>
    <source>
        <strain evidence="13">cv. Shenzhen</strain>
        <tissue evidence="12">Stem</tissue>
    </source>
</reference>
<dbReference type="GO" id="GO:0008270">
    <property type="term" value="F:zinc ion binding"/>
    <property type="evidence" value="ECO:0007669"/>
    <property type="project" value="UniProtKB-KW"/>
</dbReference>
<comment type="subcellular location">
    <subcellularLocation>
        <location evidence="1">Nucleus</location>
    </subcellularLocation>
</comment>
<dbReference type="InterPro" id="IPR036893">
    <property type="entry name" value="SBP_sf"/>
</dbReference>
<keyword evidence="2" id="KW-0479">Metal-binding</keyword>
<dbReference type="STRING" id="1088818.A0A2I0A7N8"/>
<dbReference type="PROSITE" id="PS51141">
    <property type="entry name" value="ZF_SBP"/>
    <property type="match status" value="1"/>
</dbReference>
<evidence type="ECO:0000259" key="11">
    <source>
        <dbReference type="PROSITE" id="PS51141"/>
    </source>
</evidence>
<evidence type="ECO:0000313" key="13">
    <source>
        <dbReference type="Proteomes" id="UP000236161"/>
    </source>
</evidence>
<keyword evidence="3 9" id="KW-0863">Zinc-finger</keyword>
<name>A0A2I0A7N8_9ASPA</name>
<evidence type="ECO:0000256" key="5">
    <source>
        <dbReference type="ARBA" id="ARBA00023015"/>
    </source>
</evidence>
<dbReference type="InterPro" id="IPR044817">
    <property type="entry name" value="SBP-like"/>
</dbReference>
<dbReference type="PANTHER" id="PTHR31251:SF86">
    <property type="entry name" value="SQUAMOSA PROMOTER-BINDING-LIKE PROTEIN 1"/>
    <property type="match status" value="1"/>
</dbReference>
<gene>
    <name evidence="12" type="primary">SPL12</name>
    <name evidence="12" type="ORF">AXF42_Ash002892</name>
</gene>
<evidence type="ECO:0000313" key="12">
    <source>
        <dbReference type="EMBL" id="PKA51525.1"/>
    </source>
</evidence>
<dbReference type="OrthoDB" id="514967at2759"/>
<evidence type="ECO:0000256" key="7">
    <source>
        <dbReference type="ARBA" id="ARBA00023163"/>
    </source>
</evidence>
<evidence type="ECO:0000256" key="10">
    <source>
        <dbReference type="SAM" id="Phobius"/>
    </source>
</evidence>
<dbReference type="FunFam" id="4.10.1100.10:FF:000001">
    <property type="entry name" value="Squamosa promoter-binding-like protein 14"/>
    <property type="match status" value="1"/>
</dbReference>
<accession>A0A2I0A7N8</accession>
<sequence>MEWDLNDWNWDGDQFTARQTNASTSDVSSSRGACQVEGCGADLSTSKDYHRRHKVCEIHAKSTSALVNNVFQRFCQQCSRFHLLQEFDEGKRSCRRRLAGHNRRRRKTHPEAIANGTSTIDEQASSYLLISLIRILSNLQCKISFNLKDQDLLSNVIRSLDGLAGSVDTRNLSEPLQNRIGSREFDLNDACDDTPNCRGSERLAPAECLDDGLVCHSAMLANSHLSNYPHNLDTLSTQSRSSSNGTPQCKTGRIVFKLFGKEPNDFPVVLREQILDWLSHSPTDIESYIRPGCVILTIYVRQAESTWNEVCRLFCAFEGKYLVQEPVQSFIRATAACKGSQCLSFICSVPNATGRGFIEVEDHGLNCGFFPFIVAEEELCFEIQMLENAIDVTSYDVKNQAIEFLNEMGWLLRRSTLKDRSRELVAIPNGLFSLSRFRWLVAFAMDYQWCAVIKKLLDILFDRIIDLGGLPPFEAVLSEELLHKAVRKNSRTMVQFLLAYRPCKATQLTRESNLFRPDMHGLSKITPLHVAATMVEAESVLDALTNDPAMIGIKAWSSSHDDTGFTPEDYARARGHQSYINLVNNKANKQLHKAPLVLHINGSLLAATEATSSHPGEENSGKAISLPYCQLCSWQLARRSNISRSLAYRPSMLLMVGIAAVCVCVGLLLKGPPEVSFIFPPFTWESLDYGFI</sequence>
<dbReference type="AlphaFoldDB" id="A0A2I0A7N8"/>
<organism evidence="12 13">
    <name type="scientific">Apostasia shenzhenica</name>
    <dbReference type="NCBI Taxonomy" id="1088818"/>
    <lineage>
        <taxon>Eukaryota</taxon>
        <taxon>Viridiplantae</taxon>
        <taxon>Streptophyta</taxon>
        <taxon>Embryophyta</taxon>
        <taxon>Tracheophyta</taxon>
        <taxon>Spermatophyta</taxon>
        <taxon>Magnoliopsida</taxon>
        <taxon>Liliopsida</taxon>
        <taxon>Asparagales</taxon>
        <taxon>Orchidaceae</taxon>
        <taxon>Apostasioideae</taxon>
        <taxon>Apostasia</taxon>
    </lineage>
</organism>
<dbReference type="EMBL" id="KZ452013">
    <property type="protein sequence ID" value="PKA51525.1"/>
    <property type="molecule type" value="Genomic_DNA"/>
</dbReference>
<evidence type="ECO:0000256" key="2">
    <source>
        <dbReference type="ARBA" id="ARBA00022723"/>
    </source>
</evidence>
<dbReference type="Gene3D" id="4.10.1100.10">
    <property type="entry name" value="Transcription factor, SBP-box domain"/>
    <property type="match status" value="1"/>
</dbReference>
<keyword evidence="6" id="KW-0238">DNA-binding</keyword>
<dbReference type="InterPro" id="IPR036770">
    <property type="entry name" value="Ankyrin_rpt-contain_sf"/>
</dbReference>
<dbReference type="SUPFAM" id="SSF48403">
    <property type="entry name" value="Ankyrin repeat"/>
    <property type="match status" value="1"/>
</dbReference>
<keyword evidence="10" id="KW-1133">Transmembrane helix</keyword>
<evidence type="ECO:0000256" key="8">
    <source>
        <dbReference type="ARBA" id="ARBA00023242"/>
    </source>
</evidence>
<dbReference type="PANTHER" id="PTHR31251">
    <property type="entry name" value="SQUAMOSA PROMOTER-BINDING-LIKE PROTEIN 4"/>
    <property type="match status" value="1"/>
</dbReference>
<dbReference type="GO" id="GO:0005634">
    <property type="term" value="C:nucleus"/>
    <property type="evidence" value="ECO:0007669"/>
    <property type="project" value="UniProtKB-SubCell"/>
</dbReference>
<keyword evidence="10" id="KW-0472">Membrane</keyword>
<dbReference type="SUPFAM" id="SSF103612">
    <property type="entry name" value="SBT domain"/>
    <property type="match status" value="1"/>
</dbReference>
<proteinExistence type="predicted"/>
<dbReference type="Gene3D" id="1.25.40.20">
    <property type="entry name" value="Ankyrin repeat-containing domain"/>
    <property type="match status" value="1"/>
</dbReference>
<dbReference type="Pfam" id="PF03110">
    <property type="entry name" value="SBP"/>
    <property type="match status" value="1"/>
</dbReference>
<keyword evidence="5" id="KW-0805">Transcription regulation</keyword>
<feature type="domain" description="SBP-type" evidence="11">
    <location>
        <begin position="31"/>
        <end position="108"/>
    </location>
</feature>
<evidence type="ECO:0000256" key="6">
    <source>
        <dbReference type="ARBA" id="ARBA00023125"/>
    </source>
</evidence>
<feature type="transmembrane region" description="Helical" evidence="10">
    <location>
        <begin position="646"/>
        <end position="669"/>
    </location>
</feature>
<dbReference type="Pfam" id="PF26102">
    <property type="entry name" value="Ig_SPL7"/>
    <property type="match status" value="1"/>
</dbReference>
<protein>
    <submittedName>
        <fullName evidence="12">Squamosa promoter-binding-like protein 12</fullName>
    </submittedName>
</protein>
<keyword evidence="10" id="KW-0812">Transmembrane</keyword>
<evidence type="ECO:0000256" key="4">
    <source>
        <dbReference type="ARBA" id="ARBA00022833"/>
    </source>
</evidence>
<keyword evidence="7" id="KW-0804">Transcription</keyword>
<evidence type="ECO:0000256" key="9">
    <source>
        <dbReference type="PROSITE-ProRule" id="PRU00470"/>
    </source>
</evidence>
<dbReference type="Proteomes" id="UP000236161">
    <property type="component" value="Unassembled WGS sequence"/>
</dbReference>
<keyword evidence="13" id="KW-1185">Reference proteome</keyword>
<keyword evidence="8" id="KW-0539">Nucleus</keyword>
<evidence type="ECO:0000256" key="3">
    <source>
        <dbReference type="ARBA" id="ARBA00022771"/>
    </source>
</evidence>
<dbReference type="GO" id="GO:0003677">
    <property type="term" value="F:DNA binding"/>
    <property type="evidence" value="ECO:0007669"/>
    <property type="project" value="UniProtKB-KW"/>
</dbReference>